<evidence type="ECO:0000313" key="3">
    <source>
        <dbReference type="Proteomes" id="UP000199053"/>
    </source>
</evidence>
<dbReference type="EMBL" id="FNGA01000001">
    <property type="protein sequence ID" value="SDK36822.1"/>
    <property type="molecule type" value="Genomic_DNA"/>
</dbReference>
<dbReference type="SUPFAM" id="SSF53218">
    <property type="entry name" value="Molybdenum cofactor biosynthesis proteins"/>
    <property type="match status" value="1"/>
</dbReference>
<dbReference type="SUPFAM" id="SSF143555">
    <property type="entry name" value="FwdE-like"/>
    <property type="match status" value="1"/>
</dbReference>
<dbReference type="PANTHER" id="PTHR39418">
    <property type="entry name" value="DEHYDROGENASE-RELATED"/>
    <property type="match status" value="1"/>
</dbReference>
<dbReference type="Gene3D" id="3.30.60.80">
    <property type="match status" value="1"/>
</dbReference>
<gene>
    <name evidence="2" type="ORF">SAMN05660337_0234</name>
</gene>
<dbReference type="STRING" id="246191.SAMN05660337_0234"/>
<name>A0A1G9BB71_9BACT</name>
<dbReference type="RefSeq" id="WP_092157423.1">
    <property type="nucleotide sequence ID" value="NZ_FNGA01000001.1"/>
</dbReference>
<dbReference type="AlphaFoldDB" id="A0A1G9BB71"/>
<dbReference type="Proteomes" id="UP000199053">
    <property type="component" value="Unassembled WGS sequence"/>
</dbReference>
<dbReference type="InterPro" id="IPR001453">
    <property type="entry name" value="MoaB/Mog_dom"/>
</dbReference>
<dbReference type="OrthoDB" id="9767940at2"/>
<dbReference type="InterPro" id="IPR053194">
    <property type="entry name" value="tRNA_methyltr_O"/>
</dbReference>
<dbReference type="SMART" id="SM00852">
    <property type="entry name" value="MoCF_biosynth"/>
    <property type="match status" value="1"/>
</dbReference>
<dbReference type="Pfam" id="PF00994">
    <property type="entry name" value="MoCF_biosynth"/>
    <property type="match status" value="1"/>
</dbReference>
<keyword evidence="3" id="KW-1185">Reference proteome</keyword>
<dbReference type="InterPro" id="IPR057035">
    <property type="entry name" value="Znf-Tbcl_FmdE"/>
</dbReference>
<evidence type="ECO:0000313" key="2">
    <source>
        <dbReference type="EMBL" id="SDK36822.1"/>
    </source>
</evidence>
<dbReference type="Gene3D" id="3.30.1330.130">
    <property type="match status" value="1"/>
</dbReference>
<dbReference type="Pfam" id="PF02663">
    <property type="entry name" value="FmdE"/>
    <property type="match status" value="1"/>
</dbReference>
<sequence length="562" mass="61248">MNLEAAVTSKTDIPAHDDCIGSYTYEEFFEAARRFHGYPAPGLMLGGYMMEEARKHLPEGTIFDAVSETSWCLPDAVQMLTFCSVGNGWLKIKNLGVYALSLYDKYTGKGIRIRVDPVKLEDWPEVKSWFYKLKPKKEQDTERLQSEIRQAGASFCSLEAIQMKPEVMGHRSKGGITTCPLCGDAYPGSFGAICRTCQGEGPYLEKESSRELKVENLPHGLKSVPISEAVGKTAVHDMTRIVPGKSKGPEFFKDHNFSAGDVCRLQLIGKNHIYVDEGDIPDGEWVHENEVAETFGRIMAGEGITQAGPPREGKVTLVAEQDGILVTDLEMMTHFNFVPNVMVAARKSGSLVKKGTRFAGTRAIPLYLSRNNFSQAVSSLNGEPLFKIAPLRKAKVGLLITGDEVFNGLIEDKFEAIITAKVQALGSEIVRTVIGPDSRDLIRDAAKSLMDEGCDLIITTAGMSVDPDDVTRHGLVDAGVTDLLYGAPVLPGTMLLLARAGDVQVIGVPACALFFKSTSLDLVLPRVLAGQTLTRKDLTAFADGGYCMECKTCTFPKCPFGK</sequence>
<dbReference type="Gene3D" id="3.40.980.10">
    <property type="entry name" value="MoaB/Mog-like domain"/>
    <property type="match status" value="1"/>
</dbReference>
<accession>A0A1G9BB71</accession>
<dbReference type="CDD" id="cd03522">
    <property type="entry name" value="MoeA_like"/>
    <property type="match status" value="1"/>
</dbReference>
<dbReference type="InterPro" id="IPR036425">
    <property type="entry name" value="MoaB/Mog-like_dom_sf"/>
</dbReference>
<organism evidence="2 3">
    <name type="scientific">Maridesulfovibrio ferrireducens</name>
    <dbReference type="NCBI Taxonomy" id="246191"/>
    <lineage>
        <taxon>Bacteria</taxon>
        <taxon>Pseudomonadati</taxon>
        <taxon>Thermodesulfobacteriota</taxon>
        <taxon>Desulfovibrionia</taxon>
        <taxon>Desulfovibrionales</taxon>
        <taxon>Desulfovibrionaceae</taxon>
        <taxon>Maridesulfovibrio</taxon>
    </lineage>
</organism>
<dbReference type="UniPathway" id="UPA00344"/>
<evidence type="ECO:0000259" key="1">
    <source>
        <dbReference type="SMART" id="SM00852"/>
    </source>
</evidence>
<dbReference type="PANTHER" id="PTHR39418:SF1">
    <property type="entry name" value="DEHYDROGENASE"/>
    <property type="match status" value="1"/>
</dbReference>
<protein>
    <submittedName>
        <fullName evidence="2">Molybdopterin biosynthesis enzyme</fullName>
    </submittedName>
</protein>
<proteinExistence type="predicted"/>
<feature type="domain" description="MoaB/Mog" evidence="1">
    <location>
        <begin position="397"/>
        <end position="529"/>
    </location>
</feature>
<reference evidence="3" key="1">
    <citation type="submission" date="2016-10" db="EMBL/GenBank/DDBJ databases">
        <authorList>
            <person name="Varghese N."/>
            <person name="Submissions S."/>
        </authorList>
    </citation>
    <scope>NUCLEOTIDE SEQUENCE [LARGE SCALE GENOMIC DNA]</scope>
    <source>
        <strain evidence="3">DSM 16995</strain>
    </source>
</reference>
<dbReference type="Pfam" id="PF23475">
    <property type="entry name" value="zf-Tbcl_FmdE"/>
    <property type="match status" value="1"/>
</dbReference>
<dbReference type="InterPro" id="IPR003814">
    <property type="entry name" value="FmdEsu_dom"/>
</dbReference>